<name>A0A5P1ESF3_ASPOF</name>
<dbReference type="FunFam" id="3.30.200.20:FF:000178">
    <property type="entry name" value="serine/threonine-protein kinase PBS1-like"/>
    <property type="match status" value="1"/>
</dbReference>
<evidence type="ECO:0000256" key="9">
    <source>
        <dbReference type="ARBA" id="ARBA00023157"/>
    </source>
</evidence>
<dbReference type="SMART" id="SM00108">
    <property type="entry name" value="B_lectin"/>
    <property type="match status" value="1"/>
</dbReference>
<gene>
    <name evidence="15" type="ORF">A4U43_C05F17980</name>
</gene>
<feature type="domain" description="Bulb-type lectin" evidence="14">
    <location>
        <begin position="21"/>
        <end position="142"/>
    </location>
</feature>
<dbReference type="Pfam" id="PF00954">
    <property type="entry name" value="S_locus_glycop"/>
    <property type="match status" value="1"/>
</dbReference>
<evidence type="ECO:0000256" key="5">
    <source>
        <dbReference type="ARBA" id="ARBA00022741"/>
    </source>
</evidence>
<protein>
    <recommendedName>
        <fullName evidence="17">Receptor-like serine/threonine-protein kinase</fullName>
    </recommendedName>
</protein>
<keyword evidence="5 10" id="KW-0547">Nucleotide-binding</keyword>
<organism evidence="15 16">
    <name type="scientific">Asparagus officinalis</name>
    <name type="common">Garden asparagus</name>
    <dbReference type="NCBI Taxonomy" id="4686"/>
    <lineage>
        <taxon>Eukaryota</taxon>
        <taxon>Viridiplantae</taxon>
        <taxon>Streptophyta</taxon>
        <taxon>Embryophyta</taxon>
        <taxon>Tracheophyta</taxon>
        <taxon>Spermatophyta</taxon>
        <taxon>Magnoliopsida</taxon>
        <taxon>Liliopsida</taxon>
        <taxon>Asparagales</taxon>
        <taxon>Asparagaceae</taxon>
        <taxon>Asparagoideae</taxon>
        <taxon>Asparagus</taxon>
    </lineage>
</organism>
<accession>A0A5P1ESF3</accession>
<dbReference type="Pfam" id="PF07714">
    <property type="entry name" value="PK_Tyr_Ser-Thr"/>
    <property type="match status" value="1"/>
</dbReference>
<evidence type="ECO:0000256" key="10">
    <source>
        <dbReference type="PROSITE-ProRule" id="PRU10141"/>
    </source>
</evidence>
<evidence type="ECO:0000259" key="14">
    <source>
        <dbReference type="PROSITE" id="PS50927"/>
    </source>
</evidence>
<keyword evidence="16" id="KW-1185">Reference proteome</keyword>
<feature type="chain" id="PRO_5024326597" description="Receptor-like serine/threonine-protein kinase" evidence="12">
    <location>
        <begin position="23"/>
        <end position="662"/>
    </location>
</feature>
<evidence type="ECO:0000256" key="6">
    <source>
        <dbReference type="ARBA" id="ARBA00022840"/>
    </source>
</evidence>
<dbReference type="PANTHER" id="PTHR47974:SF29">
    <property type="entry name" value="RECEPTOR-LIKE SERINE_THREONINE-PROTEIN KINASE"/>
    <property type="match status" value="1"/>
</dbReference>
<dbReference type="Gramene" id="ONK68975">
    <property type="protein sequence ID" value="ONK68975"/>
    <property type="gene ID" value="A4U43_C05F17980"/>
</dbReference>
<evidence type="ECO:0000256" key="7">
    <source>
        <dbReference type="ARBA" id="ARBA00022989"/>
    </source>
</evidence>
<dbReference type="InterPro" id="IPR000719">
    <property type="entry name" value="Prot_kinase_dom"/>
</dbReference>
<dbReference type="SUPFAM" id="SSF51110">
    <property type="entry name" value="alpha-D-mannose-specific plant lectins"/>
    <property type="match status" value="1"/>
</dbReference>
<dbReference type="Gene3D" id="2.90.10.10">
    <property type="entry name" value="Bulb-type lectin domain"/>
    <property type="match status" value="2"/>
</dbReference>
<dbReference type="AlphaFoldDB" id="A0A5P1ESF3"/>
<dbReference type="CDD" id="cd00028">
    <property type="entry name" value="B_lectin"/>
    <property type="match status" value="1"/>
</dbReference>
<evidence type="ECO:0000256" key="12">
    <source>
        <dbReference type="SAM" id="SignalP"/>
    </source>
</evidence>
<keyword evidence="7 11" id="KW-1133">Transmembrane helix</keyword>
<feature type="binding site" evidence="10">
    <location>
        <position position="506"/>
    </location>
    <ligand>
        <name>ATP</name>
        <dbReference type="ChEBI" id="CHEBI:30616"/>
    </ligand>
</feature>
<dbReference type="InterPro" id="IPR001245">
    <property type="entry name" value="Ser-Thr/Tyr_kinase_cat_dom"/>
</dbReference>
<dbReference type="EMBL" id="CM007385">
    <property type="protein sequence ID" value="ONK68975.1"/>
    <property type="molecule type" value="Genomic_DNA"/>
</dbReference>
<keyword evidence="4 12" id="KW-0732">Signal</keyword>
<reference evidence="16" key="1">
    <citation type="journal article" date="2017" name="Nat. Commun.">
        <title>The asparagus genome sheds light on the origin and evolution of a young Y chromosome.</title>
        <authorList>
            <person name="Harkess A."/>
            <person name="Zhou J."/>
            <person name="Xu C."/>
            <person name="Bowers J.E."/>
            <person name="Van der Hulst R."/>
            <person name="Ayyampalayam S."/>
            <person name="Mercati F."/>
            <person name="Riccardi P."/>
            <person name="McKain M.R."/>
            <person name="Kakrana A."/>
            <person name="Tang H."/>
            <person name="Ray J."/>
            <person name="Groenendijk J."/>
            <person name="Arikit S."/>
            <person name="Mathioni S.M."/>
            <person name="Nakano M."/>
            <person name="Shan H."/>
            <person name="Telgmann-Rauber A."/>
            <person name="Kanno A."/>
            <person name="Yue Z."/>
            <person name="Chen H."/>
            <person name="Li W."/>
            <person name="Chen Y."/>
            <person name="Xu X."/>
            <person name="Zhang Y."/>
            <person name="Luo S."/>
            <person name="Chen H."/>
            <person name="Gao J."/>
            <person name="Mao Z."/>
            <person name="Pires J.C."/>
            <person name="Luo M."/>
            <person name="Kudrna D."/>
            <person name="Wing R.A."/>
            <person name="Meyers B.C."/>
            <person name="Yi K."/>
            <person name="Kong H."/>
            <person name="Lavrijsen P."/>
            <person name="Sunseri F."/>
            <person name="Falavigna A."/>
            <person name="Ye Y."/>
            <person name="Leebens-Mack J.H."/>
            <person name="Chen G."/>
        </authorList>
    </citation>
    <scope>NUCLEOTIDE SEQUENCE [LARGE SCALE GENOMIC DNA]</scope>
    <source>
        <strain evidence="16">cv. DH0086</strain>
    </source>
</reference>
<dbReference type="OMA" id="TAWTSNT"/>
<dbReference type="GO" id="GO:0016020">
    <property type="term" value="C:membrane"/>
    <property type="evidence" value="ECO:0007669"/>
    <property type="project" value="UniProtKB-SubCell"/>
</dbReference>
<dbReference type="Gene3D" id="3.30.200.20">
    <property type="entry name" value="Phosphorylase Kinase, domain 1"/>
    <property type="match status" value="1"/>
</dbReference>
<dbReference type="GO" id="GO:0048544">
    <property type="term" value="P:recognition of pollen"/>
    <property type="evidence" value="ECO:0007669"/>
    <property type="project" value="InterPro"/>
</dbReference>
<evidence type="ECO:0008006" key="17">
    <source>
        <dbReference type="Google" id="ProtNLM"/>
    </source>
</evidence>
<feature type="domain" description="Protein kinase" evidence="13">
    <location>
        <begin position="477"/>
        <end position="662"/>
    </location>
</feature>
<dbReference type="PROSITE" id="PS50011">
    <property type="entry name" value="PROTEIN_KINASE_DOM"/>
    <property type="match status" value="1"/>
</dbReference>
<dbReference type="Pfam" id="PF01453">
    <property type="entry name" value="B_lectin"/>
    <property type="match status" value="1"/>
</dbReference>
<dbReference type="InterPro" id="IPR017441">
    <property type="entry name" value="Protein_kinase_ATP_BS"/>
</dbReference>
<evidence type="ECO:0000256" key="8">
    <source>
        <dbReference type="ARBA" id="ARBA00023136"/>
    </source>
</evidence>
<feature type="transmembrane region" description="Helical" evidence="11">
    <location>
        <begin position="420"/>
        <end position="443"/>
    </location>
</feature>
<dbReference type="GO" id="GO:0004713">
    <property type="term" value="F:protein tyrosine kinase activity"/>
    <property type="evidence" value="ECO:0007669"/>
    <property type="project" value="InterPro"/>
</dbReference>
<evidence type="ECO:0000256" key="2">
    <source>
        <dbReference type="ARBA" id="ARBA00022679"/>
    </source>
</evidence>
<comment type="subcellular location">
    <subcellularLocation>
        <location evidence="1">Membrane</location>
        <topology evidence="1">Single-pass membrane protein</topology>
    </subcellularLocation>
</comment>
<keyword evidence="2" id="KW-0808">Transferase</keyword>
<evidence type="ECO:0000313" key="16">
    <source>
        <dbReference type="Proteomes" id="UP000243459"/>
    </source>
</evidence>
<proteinExistence type="predicted"/>
<dbReference type="GO" id="GO:0005524">
    <property type="term" value="F:ATP binding"/>
    <property type="evidence" value="ECO:0007669"/>
    <property type="project" value="UniProtKB-UniRule"/>
</dbReference>
<keyword evidence="6 10" id="KW-0067">ATP-binding</keyword>
<keyword evidence="9" id="KW-1015">Disulfide bond</keyword>
<dbReference type="GO" id="GO:0051707">
    <property type="term" value="P:response to other organism"/>
    <property type="evidence" value="ECO:0007669"/>
    <property type="project" value="UniProtKB-ARBA"/>
</dbReference>
<dbReference type="InterPro" id="IPR020635">
    <property type="entry name" value="Tyr_kinase_cat_dom"/>
</dbReference>
<keyword evidence="8 11" id="KW-0472">Membrane</keyword>
<evidence type="ECO:0000256" key="11">
    <source>
        <dbReference type="SAM" id="Phobius"/>
    </source>
</evidence>
<dbReference type="Proteomes" id="UP000243459">
    <property type="component" value="Chromosome 5"/>
</dbReference>
<dbReference type="InterPro" id="IPR036426">
    <property type="entry name" value="Bulb-type_lectin_dom_sf"/>
</dbReference>
<feature type="signal peptide" evidence="12">
    <location>
        <begin position="1"/>
        <end position="22"/>
    </location>
</feature>
<dbReference type="InterPro" id="IPR000858">
    <property type="entry name" value="S_locus_glycoprot_dom"/>
</dbReference>
<dbReference type="InterPro" id="IPR001480">
    <property type="entry name" value="Bulb-type_lectin_dom"/>
</dbReference>
<evidence type="ECO:0000259" key="13">
    <source>
        <dbReference type="PROSITE" id="PS50011"/>
    </source>
</evidence>
<evidence type="ECO:0000256" key="3">
    <source>
        <dbReference type="ARBA" id="ARBA00022692"/>
    </source>
</evidence>
<dbReference type="PROSITE" id="PS50927">
    <property type="entry name" value="BULB_LECTIN"/>
    <property type="match status" value="1"/>
</dbReference>
<dbReference type="PANTHER" id="PTHR47974">
    <property type="entry name" value="OS07G0415500 PROTEIN"/>
    <property type="match status" value="1"/>
</dbReference>
<dbReference type="SUPFAM" id="SSF56112">
    <property type="entry name" value="Protein kinase-like (PK-like)"/>
    <property type="match status" value="1"/>
</dbReference>
<evidence type="ECO:0000256" key="4">
    <source>
        <dbReference type="ARBA" id="ARBA00022729"/>
    </source>
</evidence>
<dbReference type="InterPro" id="IPR011009">
    <property type="entry name" value="Kinase-like_dom_sf"/>
</dbReference>
<evidence type="ECO:0000256" key="1">
    <source>
        <dbReference type="ARBA" id="ARBA00004167"/>
    </source>
</evidence>
<dbReference type="SMART" id="SM00219">
    <property type="entry name" value="TyrKc"/>
    <property type="match status" value="1"/>
</dbReference>
<dbReference type="PROSITE" id="PS00107">
    <property type="entry name" value="PROTEIN_KINASE_ATP"/>
    <property type="match status" value="1"/>
</dbReference>
<keyword evidence="3 11" id="KW-0812">Transmembrane</keyword>
<sequence>MSSSSFFFIILSLVFLFECSNSQIPLGSKLSAGENQPWVSEDRTFAFGFAPADSSDQLLLAIWYAELPGNATIVWSPNRDSPVTSNAVVKLEQSGNLALYDRGNLIWASNTTGLDVGSAIMSDSGSFILYNGTGSNRNIAWQSFWLPGDTLLPGQNLSASLELTSNRSRFGYYSLKMLQQHMSLSLALTFVTFDSQTNYSYWSSPQISNATGNIVAVLDASGSFSIMYGDSSAGTVYIHKNDTAPNPSILRRIKVDTDGNLRLYQWNTITLQWDVQWSAVSNPCEVAGICGNGICQLNGSGIDASCTSLKPVNSGSCGGNLRMETMPQTDYYFLGRTTIANYSNVTTADECSSYCLSHCGCVAAVYGSMEDDTYCWTLSSVVFGGLQDPSSTFFVKVDGSSGPGSVDGRRNADGHGGRSALLPLLLCVSALVLLLGMLVCYLVRKRRIKEKRGIGRALSLPGAPVYFSYHDLQTATANFSQLLGTGGFGSVYKGTLKDGTSIAVKKLERFLPHGEREFVTEVSTIGSMHHMNLVTLCGFCSERTHRSELTSENPMRVADRRLKGKVEEDELVRALSTAFWCIQEEAWVRPSMGEVVRMLEGSVDINTPPMPQTVVELVEEGADSVYMAMKREYSYTVNSSYVLYSQRSSSLATCSTSSMSPR</sequence>
<evidence type="ECO:0000313" key="15">
    <source>
        <dbReference type="EMBL" id="ONK68975.1"/>
    </source>
</evidence>